<dbReference type="GO" id="GO:0005886">
    <property type="term" value="C:plasma membrane"/>
    <property type="evidence" value="ECO:0007669"/>
    <property type="project" value="TreeGrafter"/>
</dbReference>
<evidence type="ECO:0000256" key="1">
    <source>
        <dbReference type="ARBA" id="ARBA00022723"/>
    </source>
</evidence>
<proteinExistence type="predicted"/>
<keyword evidence="1" id="KW-0479">Metal-binding</keyword>
<feature type="chain" id="PRO_5035929307" description="Phytocyanin domain-containing protein" evidence="5">
    <location>
        <begin position="25"/>
        <end position="231"/>
    </location>
</feature>
<accession>A0A8T3AXB1</accession>
<feature type="compositionally biased region" description="Pro residues" evidence="3">
    <location>
        <begin position="128"/>
        <end position="178"/>
    </location>
</feature>
<protein>
    <recommendedName>
        <fullName evidence="6">Phytocyanin domain-containing protein</fullName>
    </recommendedName>
</protein>
<dbReference type="GO" id="GO:0009055">
    <property type="term" value="F:electron transfer activity"/>
    <property type="evidence" value="ECO:0007669"/>
    <property type="project" value="InterPro"/>
</dbReference>
<keyword evidence="4" id="KW-1133">Transmembrane helix</keyword>
<evidence type="ECO:0000259" key="6">
    <source>
        <dbReference type="PROSITE" id="PS51485"/>
    </source>
</evidence>
<evidence type="ECO:0000256" key="4">
    <source>
        <dbReference type="SAM" id="Phobius"/>
    </source>
</evidence>
<dbReference type="PANTHER" id="PTHR33021">
    <property type="entry name" value="BLUE COPPER PROTEIN"/>
    <property type="match status" value="1"/>
</dbReference>
<dbReference type="SUPFAM" id="SSF49503">
    <property type="entry name" value="Cupredoxins"/>
    <property type="match status" value="1"/>
</dbReference>
<evidence type="ECO:0000256" key="3">
    <source>
        <dbReference type="SAM" id="MobiDB-lite"/>
    </source>
</evidence>
<feature type="compositionally biased region" description="Low complexity" evidence="3">
    <location>
        <begin position="179"/>
        <end position="193"/>
    </location>
</feature>
<dbReference type="InterPro" id="IPR003245">
    <property type="entry name" value="Phytocyanin_dom"/>
</dbReference>
<feature type="domain" description="Phytocyanin" evidence="6">
    <location>
        <begin position="25"/>
        <end position="123"/>
    </location>
</feature>
<dbReference type="Pfam" id="PF02298">
    <property type="entry name" value="Cu_bind_like"/>
    <property type="match status" value="1"/>
</dbReference>
<organism evidence="7 8">
    <name type="scientific">Dendrobium nobile</name>
    <name type="common">Orchid</name>
    <dbReference type="NCBI Taxonomy" id="94219"/>
    <lineage>
        <taxon>Eukaryota</taxon>
        <taxon>Viridiplantae</taxon>
        <taxon>Streptophyta</taxon>
        <taxon>Embryophyta</taxon>
        <taxon>Tracheophyta</taxon>
        <taxon>Spermatophyta</taxon>
        <taxon>Magnoliopsida</taxon>
        <taxon>Liliopsida</taxon>
        <taxon>Asparagales</taxon>
        <taxon>Orchidaceae</taxon>
        <taxon>Epidendroideae</taxon>
        <taxon>Malaxideae</taxon>
        <taxon>Dendrobiinae</taxon>
        <taxon>Dendrobium</taxon>
    </lineage>
</organism>
<evidence type="ECO:0000313" key="7">
    <source>
        <dbReference type="EMBL" id="KAI0500714.1"/>
    </source>
</evidence>
<keyword evidence="4" id="KW-0472">Membrane</keyword>
<dbReference type="SMR" id="A0A8T3AXB1"/>
<comment type="caution">
    <text evidence="7">The sequence shown here is derived from an EMBL/GenBank/DDBJ whole genome shotgun (WGS) entry which is preliminary data.</text>
</comment>
<evidence type="ECO:0000313" key="8">
    <source>
        <dbReference type="Proteomes" id="UP000829196"/>
    </source>
</evidence>
<dbReference type="PANTHER" id="PTHR33021:SF70">
    <property type="entry name" value="PHYTOCYANIN DOMAIN-CONTAINING PROTEIN"/>
    <property type="match status" value="1"/>
</dbReference>
<dbReference type="Proteomes" id="UP000829196">
    <property type="component" value="Unassembled WGS sequence"/>
</dbReference>
<keyword evidence="4" id="KW-0812">Transmembrane</keyword>
<sequence length="231" mass="24884">MACRFLLLLELTTILALLVLPCEATTYMVGDLAGWDTSADLSSWPATKHFYVGDALLFQYSQYHNVNEVDKEGYRNCNASNAILTSSNGNTSVTLTTTGEKYFICGVLSHCLGGMKLQIKVLGKITSSPPPQRSPPQFPSPPWLPQFPSPPSLQSPSPPSLQFPSPPSRQSPSPPSPTFSPRTPSTTPSSPSLGNIVDGLFPQANGSLHGLRCNLVLVLCCCIGGLFWILF</sequence>
<evidence type="ECO:0000256" key="2">
    <source>
        <dbReference type="ARBA" id="ARBA00023180"/>
    </source>
</evidence>
<keyword evidence="5" id="KW-0732">Signal</keyword>
<name>A0A8T3AXB1_DENNO</name>
<gene>
    <name evidence="7" type="ORF">KFK09_018930</name>
</gene>
<reference evidence="7" key="1">
    <citation type="journal article" date="2022" name="Front. Genet.">
        <title>Chromosome-Scale Assembly of the Dendrobium nobile Genome Provides Insights Into the Molecular Mechanism of the Biosynthesis of the Medicinal Active Ingredient of Dendrobium.</title>
        <authorList>
            <person name="Xu Q."/>
            <person name="Niu S.-C."/>
            <person name="Li K.-L."/>
            <person name="Zheng P.-J."/>
            <person name="Zhang X.-J."/>
            <person name="Jia Y."/>
            <person name="Liu Y."/>
            <person name="Niu Y.-X."/>
            <person name="Yu L.-H."/>
            <person name="Chen D.-F."/>
            <person name="Zhang G.-Q."/>
        </authorList>
    </citation>
    <scope>NUCLEOTIDE SEQUENCE</scope>
    <source>
        <tissue evidence="7">Leaf</tissue>
    </source>
</reference>
<evidence type="ECO:0000256" key="5">
    <source>
        <dbReference type="SAM" id="SignalP"/>
    </source>
</evidence>
<dbReference type="EMBL" id="JAGYWB010000013">
    <property type="protein sequence ID" value="KAI0500714.1"/>
    <property type="molecule type" value="Genomic_DNA"/>
</dbReference>
<dbReference type="FunFam" id="2.60.40.420:FF:000003">
    <property type="entry name" value="Blue copper"/>
    <property type="match status" value="1"/>
</dbReference>
<keyword evidence="8" id="KW-1185">Reference proteome</keyword>
<dbReference type="AlphaFoldDB" id="A0A8T3AXB1"/>
<feature type="transmembrane region" description="Helical" evidence="4">
    <location>
        <begin position="209"/>
        <end position="230"/>
    </location>
</feature>
<dbReference type="PROSITE" id="PS51485">
    <property type="entry name" value="PHYTOCYANIN"/>
    <property type="match status" value="1"/>
</dbReference>
<dbReference type="GO" id="GO:0046872">
    <property type="term" value="F:metal ion binding"/>
    <property type="evidence" value="ECO:0007669"/>
    <property type="project" value="UniProtKB-KW"/>
</dbReference>
<dbReference type="InterPro" id="IPR008972">
    <property type="entry name" value="Cupredoxin"/>
</dbReference>
<feature type="signal peptide" evidence="5">
    <location>
        <begin position="1"/>
        <end position="24"/>
    </location>
</feature>
<dbReference type="CDD" id="cd04216">
    <property type="entry name" value="Phytocyanin"/>
    <property type="match status" value="1"/>
</dbReference>
<dbReference type="OrthoDB" id="581242at2759"/>
<dbReference type="InterPro" id="IPR039391">
    <property type="entry name" value="Phytocyanin-like"/>
</dbReference>
<dbReference type="Gene3D" id="2.60.40.420">
    <property type="entry name" value="Cupredoxins - blue copper proteins"/>
    <property type="match status" value="1"/>
</dbReference>
<feature type="region of interest" description="Disordered" evidence="3">
    <location>
        <begin position="126"/>
        <end position="194"/>
    </location>
</feature>
<keyword evidence="2" id="KW-0325">Glycoprotein</keyword>